<keyword evidence="2" id="KW-1185">Reference proteome</keyword>
<accession>A0A1B8YFK2</accession>
<organism evidence="1 2">
    <name type="scientific">Photorhabdus namnaonensis</name>
    <dbReference type="NCBI Taxonomy" id="1851568"/>
    <lineage>
        <taxon>Bacteria</taxon>
        <taxon>Pseudomonadati</taxon>
        <taxon>Pseudomonadota</taxon>
        <taxon>Gammaproteobacteria</taxon>
        <taxon>Enterobacterales</taxon>
        <taxon>Morganellaceae</taxon>
        <taxon>Photorhabdus</taxon>
    </lineage>
</organism>
<sequence>MTIFTDIEAAIEEARFLRHETKHHHVVTQKRNGTLTVRQEVGINKESRLRKVYSTRYDCRIATVLPNCKK</sequence>
<dbReference type="AlphaFoldDB" id="A0A1B8YFK2"/>
<proteinExistence type="predicted"/>
<gene>
    <name evidence="1" type="ORF">Phpb_03027</name>
</gene>
<reference evidence="2" key="1">
    <citation type="submission" date="2015-11" db="EMBL/GenBank/DDBJ databases">
        <authorList>
            <person name="Tobias N.J."/>
            <person name="Mishra B."/>
            <person name="Gupta D.K."/>
            <person name="Thines M."/>
            <person name="Stinear T.P."/>
            <person name="Bode H.B."/>
        </authorList>
    </citation>
    <scope>NUCLEOTIDE SEQUENCE [LARGE SCALE GENOMIC DNA]</scope>
    <source>
        <strain evidence="2">PB45.5</strain>
    </source>
</reference>
<dbReference type="RefSeq" id="WP_046396672.1">
    <property type="nucleotide sequence ID" value="NZ_CAWMQN010000077.1"/>
</dbReference>
<name>A0A1B8YFK2_9GAMM</name>
<dbReference type="Proteomes" id="UP000092665">
    <property type="component" value="Unassembled WGS sequence"/>
</dbReference>
<evidence type="ECO:0000313" key="1">
    <source>
        <dbReference type="EMBL" id="OCA53923.1"/>
    </source>
</evidence>
<protein>
    <submittedName>
        <fullName evidence="1">Uncharacterized protein</fullName>
    </submittedName>
</protein>
<comment type="caution">
    <text evidence="1">The sequence shown here is derived from an EMBL/GenBank/DDBJ whole genome shotgun (WGS) entry which is preliminary data.</text>
</comment>
<dbReference type="EMBL" id="LOIC01000077">
    <property type="protein sequence ID" value="OCA53923.1"/>
    <property type="molecule type" value="Genomic_DNA"/>
</dbReference>
<evidence type="ECO:0000313" key="2">
    <source>
        <dbReference type="Proteomes" id="UP000092665"/>
    </source>
</evidence>